<dbReference type="PANTHER" id="PTHR44307">
    <property type="entry name" value="PHOSPHOETHANOLAMINE METHYLTRANSFERASE"/>
    <property type="match status" value="1"/>
</dbReference>
<comment type="pathway">
    <text evidence="4">Phospholipid metabolism.</text>
</comment>
<dbReference type="Pfam" id="PF13847">
    <property type="entry name" value="Methyltransf_31"/>
    <property type="match status" value="1"/>
</dbReference>
<dbReference type="Gene3D" id="3.40.50.150">
    <property type="entry name" value="Vaccinia Virus protein VP39"/>
    <property type="match status" value="1"/>
</dbReference>
<keyword evidence="2 6" id="KW-0489">Methyltransferase</keyword>
<dbReference type="EMBL" id="JBDPGJ010000005">
    <property type="protein sequence ID" value="MEX0408348.1"/>
    <property type="molecule type" value="Genomic_DNA"/>
</dbReference>
<evidence type="ECO:0000256" key="4">
    <source>
        <dbReference type="ARBA" id="ARBA00025707"/>
    </source>
</evidence>
<dbReference type="InterPro" id="IPR029063">
    <property type="entry name" value="SAM-dependent_MTases_sf"/>
</dbReference>
<dbReference type="PANTHER" id="PTHR44307:SF2">
    <property type="entry name" value="PHOSPHOETHANOLAMINE METHYLTRANSFERASE ISOFORM X1"/>
    <property type="match status" value="1"/>
</dbReference>
<evidence type="ECO:0000256" key="3">
    <source>
        <dbReference type="ARBA" id="ARBA00022679"/>
    </source>
</evidence>
<dbReference type="GO" id="GO:0032259">
    <property type="term" value="P:methylation"/>
    <property type="evidence" value="ECO:0007669"/>
    <property type="project" value="UniProtKB-KW"/>
</dbReference>
<name>A0ABV3SNI4_9HYPH</name>
<evidence type="ECO:0000313" key="6">
    <source>
        <dbReference type="EMBL" id="MEX0408348.1"/>
    </source>
</evidence>
<accession>A0ABV3SNI4</accession>
<protein>
    <submittedName>
        <fullName evidence="6">Class I SAM-dependent methyltransferase</fullName>
        <ecNumber evidence="6">2.1.-.-</ecNumber>
    </submittedName>
</protein>
<evidence type="ECO:0000256" key="1">
    <source>
        <dbReference type="ARBA" id="ARBA00005189"/>
    </source>
</evidence>
<evidence type="ECO:0000256" key="2">
    <source>
        <dbReference type="ARBA" id="ARBA00022603"/>
    </source>
</evidence>
<dbReference type="Proteomes" id="UP001556692">
    <property type="component" value="Unassembled WGS sequence"/>
</dbReference>
<sequence>MTDTPNAAQSDFWNSQPGRNWVTFQPDLDLLHGAVTDLLLRVAGPQQGEKVLDVGSGAGASSFAFAKAVGARGRVEGIDISVPLVERATALAEELSTGNVTFSVLDAQVGSLPREAYDLVVSRFGVMFFSDPVAAFRNMAAALRPGGRIVFASWAGPQDNPWFSIPQQAAVERLGPAETSPPDAPGPMAFRDAARVLAILSAAGFADAACAPERVDLHHPGGLESVLKVVSHVGPIARMLRDKNGTDEDRNAILEVIADRLRRYEASDGIRVPALVNVFSARVI</sequence>
<dbReference type="InterPro" id="IPR025714">
    <property type="entry name" value="Methyltranfer_dom"/>
</dbReference>
<proteinExistence type="predicted"/>
<evidence type="ECO:0000259" key="5">
    <source>
        <dbReference type="Pfam" id="PF13847"/>
    </source>
</evidence>
<dbReference type="CDD" id="cd02440">
    <property type="entry name" value="AdoMet_MTases"/>
    <property type="match status" value="1"/>
</dbReference>
<organism evidence="6 7">
    <name type="scientific">Aquibium pacificus</name>
    <dbReference type="NCBI Taxonomy" id="3153579"/>
    <lineage>
        <taxon>Bacteria</taxon>
        <taxon>Pseudomonadati</taxon>
        <taxon>Pseudomonadota</taxon>
        <taxon>Alphaproteobacteria</taxon>
        <taxon>Hyphomicrobiales</taxon>
        <taxon>Phyllobacteriaceae</taxon>
        <taxon>Aquibium</taxon>
    </lineage>
</organism>
<reference evidence="6 7" key="1">
    <citation type="submission" date="2024-05" db="EMBL/GenBank/DDBJ databases">
        <authorList>
            <person name="Jiang F."/>
        </authorList>
    </citation>
    <scope>NUCLEOTIDE SEQUENCE [LARGE SCALE GENOMIC DNA]</scope>
    <source>
        <strain evidence="6 7">LZ166</strain>
    </source>
</reference>
<keyword evidence="7" id="KW-1185">Reference proteome</keyword>
<comment type="pathway">
    <text evidence="1">Lipid metabolism.</text>
</comment>
<dbReference type="GO" id="GO:0008168">
    <property type="term" value="F:methyltransferase activity"/>
    <property type="evidence" value="ECO:0007669"/>
    <property type="project" value="UniProtKB-KW"/>
</dbReference>
<dbReference type="EC" id="2.1.-.-" evidence="6"/>
<dbReference type="SUPFAM" id="SSF53335">
    <property type="entry name" value="S-adenosyl-L-methionine-dependent methyltransferases"/>
    <property type="match status" value="1"/>
</dbReference>
<dbReference type="RefSeq" id="WP_367956217.1">
    <property type="nucleotide sequence ID" value="NZ_JBDPGJ010000005.1"/>
</dbReference>
<evidence type="ECO:0000313" key="7">
    <source>
        <dbReference type="Proteomes" id="UP001556692"/>
    </source>
</evidence>
<feature type="domain" description="Methyltransferase" evidence="5">
    <location>
        <begin position="47"/>
        <end position="155"/>
    </location>
</feature>
<gene>
    <name evidence="6" type="ORF">ABGN05_22055</name>
</gene>
<comment type="caution">
    <text evidence="6">The sequence shown here is derived from an EMBL/GenBank/DDBJ whole genome shotgun (WGS) entry which is preliminary data.</text>
</comment>
<keyword evidence="3 6" id="KW-0808">Transferase</keyword>